<proteinExistence type="predicted"/>
<dbReference type="PROSITE" id="PS51257">
    <property type="entry name" value="PROKAR_LIPOPROTEIN"/>
    <property type="match status" value="1"/>
</dbReference>
<name>A0A853BWI3_9ACTN</name>
<organism evidence="3 4">
    <name type="scientific">Nocardioides thalensis</name>
    <dbReference type="NCBI Taxonomy" id="1914755"/>
    <lineage>
        <taxon>Bacteria</taxon>
        <taxon>Bacillati</taxon>
        <taxon>Actinomycetota</taxon>
        <taxon>Actinomycetes</taxon>
        <taxon>Propionibacteriales</taxon>
        <taxon>Nocardioidaceae</taxon>
        <taxon>Nocardioides</taxon>
    </lineage>
</organism>
<accession>A0A853BWI3</accession>
<feature type="signal peptide" evidence="2">
    <location>
        <begin position="1"/>
        <end position="26"/>
    </location>
</feature>
<gene>
    <name evidence="3" type="ORF">HNR19_000143</name>
</gene>
<evidence type="ECO:0000313" key="4">
    <source>
        <dbReference type="Proteomes" id="UP000530424"/>
    </source>
</evidence>
<evidence type="ECO:0008006" key="5">
    <source>
        <dbReference type="Google" id="ProtNLM"/>
    </source>
</evidence>
<keyword evidence="2" id="KW-0732">Signal</keyword>
<evidence type="ECO:0000256" key="2">
    <source>
        <dbReference type="SAM" id="SignalP"/>
    </source>
</evidence>
<feature type="compositionally biased region" description="Acidic residues" evidence="1">
    <location>
        <begin position="65"/>
        <end position="77"/>
    </location>
</feature>
<comment type="caution">
    <text evidence="3">The sequence shown here is derived from an EMBL/GenBank/DDBJ whole genome shotgun (WGS) entry which is preliminary data.</text>
</comment>
<reference evidence="3 4" key="1">
    <citation type="submission" date="2020-07" db="EMBL/GenBank/DDBJ databases">
        <title>Sequencing the genomes of 1000 actinobacteria strains.</title>
        <authorList>
            <person name="Klenk H.-P."/>
        </authorList>
    </citation>
    <scope>NUCLEOTIDE SEQUENCE [LARGE SCALE GENOMIC DNA]</scope>
    <source>
        <strain evidence="3 4">DSM 103833</strain>
    </source>
</reference>
<feature type="region of interest" description="Disordered" evidence="1">
    <location>
        <begin position="26"/>
        <end position="51"/>
    </location>
</feature>
<evidence type="ECO:0000256" key="1">
    <source>
        <dbReference type="SAM" id="MobiDB-lite"/>
    </source>
</evidence>
<dbReference type="EMBL" id="JACCFP010000001">
    <property type="protein sequence ID" value="NYI99444.1"/>
    <property type="molecule type" value="Genomic_DNA"/>
</dbReference>
<evidence type="ECO:0000313" key="3">
    <source>
        <dbReference type="EMBL" id="NYI99444.1"/>
    </source>
</evidence>
<feature type="chain" id="PRO_5032488278" description="Sensor domain-containing protein" evidence="2">
    <location>
        <begin position="27"/>
        <end position="245"/>
    </location>
</feature>
<dbReference type="RefSeq" id="WP_179666094.1">
    <property type="nucleotide sequence ID" value="NZ_JACCFP010000001.1"/>
</dbReference>
<dbReference type="AlphaFoldDB" id="A0A853BWI3"/>
<feature type="region of interest" description="Disordered" evidence="1">
    <location>
        <begin position="65"/>
        <end position="87"/>
    </location>
</feature>
<dbReference type="Proteomes" id="UP000530424">
    <property type="component" value="Unassembled WGS sequence"/>
</dbReference>
<protein>
    <recommendedName>
        <fullName evidence="5">Sensor domain-containing protein</fullName>
    </recommendedName>
</protein>
<sequence>MRTTPAPFRRLAAVAVLALVATTAAACGDDEKSGDSGDSGDSPSVTQEQLDAAALTLENFTGDDWEEVPHEDDEDNDSPGCFGDIGDSIDELDPTLESKHQFEDSTIGLPSVSHEVLYFEDEGAITEKFDEVQEGLASCTEINETSDEGITFDVTITSDEEPISDEVDDQINIVIAGTITQEGTPNNISQHVSISRIGNVLTQVGTLDLGDESEMHAGLAQIAVDRLVAALAGEEPAETAAPPAA</sequence>
<keyword evidence="4" id="KW-1185">Reference proteome</keyword>